<protein>
    <recommendedName>
        <fullName evidence="4">Zn(2)-C6 fungal-type domain-containing protein</fullName>
    </recommendedName>
</protein>
<feature type="domain" description="Zn(2)-C6 fungal-type" evidence="4">
    <location>
        <begin position="171"/>
        <end position="200"/>
    </location>
</feature>
<feature type="region of interest" description="Disordered" evidence="3">
    <location>
        <begin position="75"/>
        <end position="160"/>
    </location>
</feature>
<dbReference type="PROSITE" id="PS50048">
    <property type="entry name" value="ZN2_CY6_FUNGAL_2"/>
    <property type="match status" value="1"/>
</dbReference>
<name>A0A1Y1YW85_9FUNG</name>
<evidence type="ECO:0000313" key="5">
    <source>
        <dbReference type="EMBL" id="ORY02104.1"/>
    </source>
</evidence>
<keyword evidence="1" id="KW-0479">Metal-binding</keyword>
<dbReference type="SUPFAM" id="SSF57701">
    <property type="entry name" value="Zn2/Cys6 DNA-binding domain"/>
    <property type="match status" value="1"/>
</dbReference>
<keyword evidence="6" id="KW-1185">Reference proteome</keyword>
<comment type="caution">
    <text evidence="5">The sequence shown here is derived from an EMBL/GenBank/DDBJ whole genome shotgun (WGS) entry which is preliminary data.</text>
</comment>
<accession>A0A1Y1YW85</accession>
<dbReference type="InterPro" id="IPR001138">
    <property type="entry name" value="Zn2Cys6_DnaBD"/>
</dbReference>
<evidence type="ECO:0000259" key="4">
    <source>
        <dbReference type="PROSITE" id="PS50048"/>
    </source>
</evidence>
<feature type="compositionally biased region" description="Polar residues" evidence="3">
    <location>
        <begin position="76"/>
        <end position="90"/>
    </location>
</feature>
<dbReference type="Gene3D" id="4.10.240.10">
    <property type="entry name" value="Zn(2)-C6 fungal-type DNA-binding domain"/>
    <property type="match status" value="1"/>
</dbReference>
<dbReference type="AlphaFoldDB" id="A0A1Y1YW85"/>
<feature type="region of interest" description="Disordered" evidence="3">
    <location>
        <begin position="204"/>
        <end position="235"/>
    </location>
</feature>
<dbReference type="Proteomes" id="UP000193498">
    <property type="component" value="Unassembled WGS sequence"/>
</dbReference>
<dbReference type="Pfam" id="PF00172">
    <property type="entry name" value="Zn_clus"/>
    <property type="match status" value="1"/>
</dbReference>
<dbReference type="PANTHER" id="PTHR47659">
    <property type="entry name" value="ZN(II)2CYS6 TRANSCRIPTION FACTOR (EUROFUNG)-RELATED"/>
    <property type="match status" value="1"/>
</dbReference>
<feature type="compositionally biased region" description="Basic residues" evidence="3">
    <location>
        <begin position="125"/>
        <end position="137"/>
    </location>
</feature>
<keyword evidence="2" id="KW-0539">Nucleus</keyword>
<proteinExistence type="predicted"/>
<gene>
    <name evidence="5" type="ORF">K493DRAFT_298073</name>
</gene>
<dbReference type="InterPro" id="IPR050335">
    <property type="entry name" value="ERT1_acuK_gluconeogen_tf"/>
</dbReference>
<sequence>MDSLHSSDASSSMGLAGVGGSSMFMNSVQLAELTHSNMQLDGSDMHSFIVSKKPRFAEPTPISMLLSLNALKEGNQHNSTEQRPSESSLASDLPSPSRRPTLSSSPEPAPYPFHPIPDHENPRRPTTRVARRSKKYSSHSPPLDPVAPVEASYPMSTSSSGNIKKVYVQKACINCKFSHVACDTNRPCLRCIRNGKAASCIDAARKKRGRPSTKQSSSTEDSDTSLDSPTKLSPIRIFDSNNEGIPSYSLINTPAGPNGIGTIYKKTSLRAILLFPADLDRASPYPSA</sequence>
<dbReference type="SMART" id="SM00066">
    <property type="entry name" value="GAL4"/>
    <property type="match status" value="1"/>
</dbReference>
<dbReference type="InterPro" id="IPR036864">
    <property type="entry name" value="Zn2-C6_fun-type_DNA-bd_sf"/>
</dbReference>
<dbReference type="PROSITE" id="PS00463">
    <property type="entry name" value="ZN2_CY6_FUNGAL_1"/>
    <property type="match status" value="1"/>
</dbReference>
<evidence type="ECO:0000313" key="6">
    <source>
        <dbReference type="Proteomes" id="UP000193498"/>
    </source>
</evidence>
<reference evidence="5 6" key="1">
    <citation type="submission" date="2016-07" db="EMBL/GenBank/DDBJ databases">
        <title>Pervasive Adenine N6-methylation of Active Genes in Fungi.</title>
        <authorList>
            <consortium name="DOE Joint Genome Institute"/>
            <person name="Mondo S.J."/>
            <person name="Dannebaum R.O."/>
            <person name="Kuo R.C."/>
            <person name="Labutti K."/>
            <person name="Haridas S."/>
            <person name="Kuo A."/>
            <person name="Salamov A."/>
            <person name="Ahrendt S.R."/>
            <person name="Lipzen A."/>
            <person name="Sullivan W."/>
            <person name="Andreopoulos W.B."/>
            <person name="Clum A."/>
            <person name="Lindquist E."/>
            <person name="Daum C."/>
            <person name="Ramamoorthy G.K."/>
            <person name="Gryganskyi A."/>
            <person name="Culley D."/>
            <person name="Magnuson J.K."/>
            <person name="James T.Y."/>
            <person name="O'Malley M.A."/>
            <person name="Stajich J.E."/>
            <person name="Spatafora J.W."/>
            <person name="Visel A."/>
            <person name="Grigoriev I.V."/>
        </authorList>
    </citation>
    <scope>NUCLEOTIDE SEQUENCE [LARGE SCALE GENOMIC DNA]</scope>
    <source>
        <strain evidence="5 6">CBS 931.73</strain>
    </source>
</reference>
<organism evidence="5 6">
    <name type="scientific">Basidiobolus meristosporus CBS 931.73</name>
    <dbReference type="NCBI Taxonomy" id="1314790"/>
    <lineage>
        <taxon>Eukaryota</taxon>
        <taxon>Fungi</taxon>
        <taxon>Fungi incertae sedis</taxon>
        <taxon>Zoopagomycota</taxon>
        <taxon>Entomophthoromycotina</taxon>
        <taxon>Basidiobolomycetes</taxon>
        <taxon>Basidiobolales</taxon>
        <taxon>Basidiobolaceae</taxon>
        <taxon>Basidiobolus</taxon>
    </lineage>
</organism>
<dbReference type="OrthoDB" id="1555531at2759"/>
<evidence type="ECO:0000256" key="1">
    <source>
        <dbReference type="ARBA" id="ARBA00022723"/>
    </source>
</evidence>
<dbReference type="PANTHER" id="PTHR47659:SF4">
    <property type="entry name" value="ZN(II)2CYS6 TRANSCRIPTION FACTOR (EUROFUNG)"/>
    <property type="match status" value="1"/>
</dbReference>
<dbReference type="EMBL" id="MCFE01000061">
    <property type="protein sequence ID" value="ORY02104.1"/>
    <property type="molecule type" value="Genomic_DNA"/>
</dbReference>
<evidence type="ECO:0000256" key="3">
    <source>
        <dbReference type="SAM" id="MobiDB-lite"/>
    </source>
</evidence>
<dbReference type="CDD" id="cd00067">
    <property type="entry name" value="GAL4"/>
    <property type="match status" value="1"/>
</dbReference>
<dbReference type="GO" id="GO:0008270">
    <property type="term" value="F:zinc ion binding"/>
    <property type="evidence" value="ECO:0007669"/>
    <property type="project" value="InterPro"/>
</dbReference>
<feature type="compositionally biased region" description="Low complexity" evidence="3">
    <location>
        <begin position="93"/>
        <end position="106"/>
    </location>
</feature>
<evidence type="ECO:0000256" key="2">
    <source>
        <dbReference type="ARBA" id="ARBA00023242"/>
    </source>
</evidence>
<dbReference type="GO" id="GO:0000981">
    <property type="term" value="F:DNA-binding transcription factor activity, RNA polymerase II-specific"/>
    <property type="evidence" value="ECO:0007669"/>
    <property type="project" value="InterPro"/>
</dbReference>
<dbReference type="InParanoid" id="A0A1Y1YW85"/>
<dbReference type="STRING" id="1314790.A0A1Y1YW85"/>